<evidence type="ECO:0000256" key="1">
    <source>
        <dbReference type="ARBA" id="ARBA00023012"/>
    </source>
</evidence>
<keyword evidence="5" id="KW-0238">DNA-binding</keyword>
<accession>A0A3D8M8A6</accession>
<comment type="caution">
    <text evidence="5">The sequence shown here is derived from an EMBL/GenBank/DDBJ whole genome shotgun (WGS) entry which is preliminary data.</text>
</comment>
<dbReference type="Proteomes" id="UP000256561">
    <property type="component" value="Unassembled WGS sequence"/>
</dbReference>
<dbReference type="OrthoDB" id="236568at2"/>
<dbReference type="PROSITE" id="PS50110">
    <property type="entry name" value="RESPONSE_REGULATORY"/>
    <property type="match status" value="1"/>
</dbReference>
<feature type="domain" description="Response regulatory" evidence="3">
    <location>
        <begin position="7"/>
        <end position="122"/>
    </location>
</feature>
<feature type="domain" description="HTH LytTR-type" evidence="4">
    <location>
        <begin position="171"/>
        <end position="275"/>
    </location>
</feature>
<evidence type="ECO:0000313" key="5">
    <source>
        <dbReference type="EMBL" id="RDV26019.1"/>
    </source>
</evidence>
<dbReference type="SMART" id="SM00448">
    <property type="entry name" value="REC"/>
    <property type="match status" value="1"/>
</dbReference>
<dbReference type="Pfam" id="PF00072">
    <property type="entry name" value="Response_reg"/>
    <property type="match status" value="1"/>
</dbReference>
<sequence length="275" mass="31363">MSHQPIKTIVVDDEPLARKGLKARLERHADIEIVAECQNGLDAVSMISQHRPDLVFLDIQMPGLNGFQVIHKLRELNQPIPMIIFVTAYDSYAIKAFDVHALDYLLKPADDERLAAALEKVREYFTTQNQDEQSRKLVTLVAELTGDDCEEILRKLASGEVIETNPYPDVLAIKDGSEVTRVAVQDIQWIDAAGDYMCVHALDGMHIMRKTMKELEQELNPQWFVRVHRSAIANIRFVKKLVSHISGEYHLILQNDTELKVSRSHRDKVKAAMRM</sequence>
<keyword evidence="6" id="KW-1185">Reference proteome</keyword>
<dbReference type="GO" id="GO:0000156">
    <property type="term" value="F:phosphorelay response regulator activity"/>
    <property type="evidence" value="ECO:0007669"/>
    <property type="project" value="InterPro"/>
</dbReference>
<dbReference type="RefSeq" id="WP_115592888.1">
    <property type="nucleotide sequence ID" value="NZ_QRHA01000005.1"/>
</dbReference>
<dbReference type="InterPro" id="IPR007492">
    <property type="entry name" value="LytTR_DNA-bd_dom"/>
</dbReference>
<dbReference type="CDD" id="cd17532">
    <property type="entry name" value="REC_LytTR_AlgR-like"/>
    <property type="match status" value="1"/>
</dbReference>
<organism evidence="5 6">
    <name type="scientific">Alteromonas aestuariivivens</name>
    <dbReference type="NCBI Taxonomy" id="1938339"/>
    <lineage>
        <taxon>Bacteria</taxon>
        <taxon>Pseudomonadati</taxon>
        <taxon>Pseudomonadota</taxon>
        <taxon>Gammaproteobacteria</taxon>
        <taxon>Alteromonadales</taxon>
        <taxon>Alteromonadaceae</taxon>
        <taxon>Alteromonas/Salinimonas group</taxon>
        <taxon>Alteromonas</taxon>
    </lineage>
</organism>
<dbReference type="InterPro" id="IPR001789">
    <property type="entry name" value="Sig_transdc_resp-reg_receiver"/>
</dbReference>
<dbReference type="SUPFAM" id="SSF52172">
    <property type="entry name" value="CheY-like"/>
    <property type="match status" value="1"/>
</dbReference>
<dbReference type="Gene3D" id="3.40.50.2300">
    <property type="match status" value="1"/>
</dbReference>
<dbReference type="PROSITE" id="PS50930">
    <property type="entry name" value="HTH_LYTTR"/>
    <property type="match status" value="1"/>
</dbReference>
<evidence type="ECO:0000259" key="3">
    <source>
        <dbReference type="PROSITE" id="PS50110"/>
    </source>
</evidence>
<dbReference type="GO" id="GO:0003677">
    <property type="term" value="F:DNA binding"/>
    <property type="evidence" value="ECO:0007669"/>
    <property type="project" value="UniProtKB-KW"/>
</dbReference>
<keyword evidence="1" id="KW-0902">Two-component regulatory system</keyword>
<dbReference type="InterPro" id="IPR046947">
    <property type="entry name" value="LytR-like"/>
</dbReference>
<dbReference type="InterPro" id="IPR011006">
    <property type="entry name" value="CheY-like_superfamily"/>
</dbReference>
<evidence type="ECO:0000313" key="6">
    <source>
        <dbReference type="Proteomes" id="UP000256561"/>
    </source>
</evidence>
<protein>
    <submittedName>
        <fullName evidence="5">DNA-binding response regulator</fullName>
    </submittedName>
</protein>
<dbReference type="Pfam" id="PF04397">
    <property type="entry name" value="LytTR"/>
    <property type="match status" value="1"/>
</dbReference>
<keyword evidence="2" id="KW-0597">Phosphoprotein</keyword>
<dbReference type="AlphaFoldDB" id="A0A3D8M8A6"/>
<dbReference type="FunFam" id="3.40.50.2300:FF:000051">
    <property type="entry name" value="Two-component response regulator yehT"/>
    <property type="match status" value="1"/>
</dbReference>
<dbReference type="PANTHER" id="PTHR37299:SF1">
    <property type="entry name" value="STAGE 0 SPORULATION PROTEIN A HOMOLOG"/>
    <property type="match status" value="1"/>
</dbReference>
<dbReference type="Gene3D" id="2.40.50.1020">
    <property type="entry name" value="LytTr DNA-binding domain"/>
    <property type="match status" value="1"/>
</dbReference>
<dbReference type="SMART" id="SM00850">
    <property type="entry name" value="LytTR"/>
    <property type="match status" value="1"/>
</dbReference>
<feature type="modified residue" description="4-aspartylphosphate" evidence="2">
    <location>
        <position position="58"/>
    </location>
</feature>
<dbReference type="PANTHER" id="PTHR37299">
    <property type="entry name" value="TRANSCRIPTIONAL REGULATOR-RELATED"/>
    <property type="match status" value="1"/>
</dbReference>
<gene>
    <name evidence="5" type="ORF">DXV75_08000</name>
</gene>
<proteinExistence type="predicted"/>
<dbReference type="EMBL" id="QRHA01000005">
    <property type="protein sequence ID" value="RDV26019.1"/>
    <property type="molecule type" value="Genomic_DNA"/>
</dbReference>
<name>A0A3D8M8A6_9ALTE</name>
<reference evidence="6" key="1">
    <citation type="submission" date="2018-08" db="EMBL/GenBank/DDBJ databases">
        <authorList>
            <person name="Zhang J."/>
            <person name="Du Z.-J."/>
        </authorList>
    </citation>
    <scope>NUCLEOTIDE SEQUENCE [LARGE SCALE GENOMIC DNA]</scope>
    <source>
        <strain evidence="6">KCTC 52655</strain>
    </source>
</reference>
<evidence type="ECO:0000256" key="2">
    <source>
        <dbReference type="PROSITE-ProRule" id="PRU00169"/>
    </source>
</evidence>
<evidence type="ECO:0000259" key="4">
    <source>
        <dbReference type="PROSITE" id="PS50930"/>
    </source>
</evidence>